<evidence type="ECO:0000256" key="2">
    <source>
        <dbReference type="ARBA" id="ARBA00007639"/>
    </source>
</evidence>
<protein>
    <submittedName>
        <fullName evidence="6">Monosaccharide ABC transporter substrate-binding protein, CUT2 family</fullName>
    </submittedName>
</protein>
<evidence type="ECO:0000313" key="6">
    <source>
        <dbReference type="EMBL" id="SED79761.1"/>
    </source>
</evidence>
<reference evidence="7" key="1">
    <citation type="submission" date="2016-10" db="EMBL/GenBank/DDBJ databases">
        <authorList>
            <person name="Varghese N."/>
            <person name="Submissions S."/>
        </authorList>
    </citation>
    <scope>NUCLEOTIDE SEQUENCE [LARGE SCALE GENOMIC DNA]</scope>
    <source>
        <strain evidence="7">DSM 21368</strain>
    </source>
</reference>
<dbReference type="AlphaFoldDB" id="A0A1H5DLN1"/>
<dbReference type="CDD" id="cd20005">
    <property type="entry name" value="PBP1_ABC_sugar_binding-like"/>
    <property type="match status" value="1"/>
</dbReference>
<dbReference type="RefSeq" id="WP_089771724.1">
    <property type="nucleotide sequence ID" value="NZ_FNTX01000001.1"/>
</dbReference>
<proteinExistence type="inferred from homology"/>
<dbReference type="OrthoDB" id="9800520at2"/>
<keyword evidence="3 4" id="KW-0732">Signal</keyword>
<feature type="domain" description="Periplasmic binding protein" evidence="5">
    <location>
        <begin position="48"/>
        <end position="306"/>
    </location>
</feature>
<dbReference type="PANTHER" id="PTHR46847:SF1">
    <property type="entry name" value="D-ALLOSE-BINDING PERIPLASMIC PROTEIN-RELATED"/>
    <property type="match status" value="1"/>
</dbReference>
<accession>A0A1H5DLN1</accession>
<evidence type="ECO:0000313" key="7">
    <source>
        <dbReference type="Proteomes" id="UP000199220"/>
    </source>
</evidence>
<dbReference type="Gene3D" id="3.40.50.2300">
    <property type="match status" value="2"/>
</dbReference>
<evidence type="ECO:0000256" key="1">
    <source>
        <dbReference type="ARBA" id="ARBA00004196"/>
    </source>
</evidence>
<dbReference type="STRING" id="648782.SAMN04488554_0722"/>
<dbReference type="InterPro" id="IPR025997">
    <property type="entry name" value="SBP_2_dom"/>
</dbReference>
<dbReference type="PANTHER" id="PTHR46847">
    <property type="entry name" value="D-ALLOSE-BINDING PERIPLASMIC PROTEIN-RELATED"/>
    <property type="match status" value="1"/>
</dbReference>
<evidence type="ECO:0000259" key="5">
    <source>
        <dbReference type="Pfam" id="PF13407"/>
    </source>
</evidence>
<dbReference type="GO" id="GO:0030313">
    <property type="term" value="C:cell envelope"/>
    <property type="evidence" value="ECO:0007669"/>
    <property type="project" value="UniProtKB-SubCell"/>
</dbReference>
<organism evidence="6 7">
    <name type="scientific">Ruania alba</name>
    <dbReference type="NCBI Taxonomy" id="648782"/>
    <lineage>
        <taxon>Bacteria</taxon>
        <taxon>Bacillati</taxon>
        <taxon>Actinomycetota</taxon>
        <taxon>Actinomycetes</taxon>
        <taxon>Micrococcales</taxon>
        <taxon>Ruaniaceae</taxon>
        <taxon>Ruania</taxon>
    </lineage>
</organism>
<name>A0A1H5DLN1_9MICO</name>
<keyword evidence="7" id="KW-1185">Reference proteome</keyword>
<feature type="signal peptide" evidence="4">
    <location>
        <begin position="1"/>
        <end position="21"/>
    </location>
</feature>
<dbReference type="EMBL" id="FNTX01000001">
    <property type="protein sequence ID" value="SED79761.1"/>
    <property type="molecule type" value="Genomic_DNA"/>
</dbReference>
<dbReference type="Proteomes" id="UP000199220">
    <property type="component" value="Unassembled WGS sequence"/>
</dbReference>
<dbReference type="Pfam" id="PF13407">
    <property type="entry name" value="Peripla_BP_4"/>
    <property type="match status" value="1"/>
</dbReference>
<gene>
    <name evidence="6" type="ORF">SAMN04488554_0722</name>
</gene>
<dbReference type="SUPFAM" id="SSF53822">
    <property type="entry name" value="Periplasmic binding protein-like I"/>
    <property type="match status" value="1"/>
</dbReference>
<evidence type="ECO:0000256" key="4">
    <source>
        <dbReference type="SAM" id="SignalP"/>
    </source>
</evidence>
<feature type="chain" id="PRO_5039187925" evidence="4">
    <location>
        <begin position="22"/>
        <end position="334"/>
    </location>
</feature>
<dbReference type="PROSITE" id="PS51257">
    <property type="entry name" value="PROKAR_LIPOPROTEIN"/>
    <property type="match status" value="1"/>
</dbReference>
<comment type="similarity">
    <text evidence="2">Belongs to the bacterial solute-binding protein 2 family.</text>
</comment>
<comment type="subcellular location">
    <subcellularLocation>
        <location evidence="1">Cell envelope</location>
    </subcellularLocation>
</comment>
<dbReference type="InterPro" id="IPR028082">
    <property type="entry name" value="Peripla_BP_I"/>
</dbReference>
<sequence length="334" mass="34207">MKLTRKKFGVAAALAAALAVAGCSDSGDGGTTDGGDGGGDAGGDALQIALVSKGFQHQFWQAVEQGAQEAADELDVEVTFEGPAAETEVDAQLQMLQAAIDRSPDAIGYAALDPEACVPLYEAAEAAEIPVVEFDAGCDSDYGQNLAATDGVAAGAIAAEHMAEIIGGEGQVGIVGHSQINSTGVERRDGFVNEIEENWPDIEIVDIQYGDGDHLRSSDIAKAMIAANPDIAGLYGTNEGSAIGIVNAVNELGLAPGEITIVGFDSGSAQVGAIESGVMAGAITQDPIGIGRTVVENAVAAINGEELEEFTDTGSYWYDSSNLEDPEIAPLLYE</sequence>
<dbReference type="GO" id="GO:0030246">
    <property type="term" value="F:carbohydrate binding"/>
    <property type="evidence" value="ECO:0007669"/>
    <property type="project" value="UniProtKB-ARBA"/>
</dbReference>
<evidence type="ECO:0000256" key="3">
    <source>
        <dbReference type="ARBA" id="ARBA00022729"/>
    </source>
</evidence>